<feature type="region of interest" description="Disordered" evidence="1">
    <location>
        <begin position="1"/>
        <end position="34"/>
    </location>
</feature>
<feature type="compositionally biased region" description="Polar residues" evidence="1">
    <location>
        <begin position="59"/>
        <end position="69"/>
    </location>
</feature>
<organism evidence="3 4">
    <name type="scientific">Xylaria flabelliformis</name>
    <dbReference type="NCBI Taxonomy" id="2512241"/>
    <lineage>
        <taxon>Eukaryota</taxon>
        <taxon>Fungi</taxon>
        <taxon>Dikarya</taxon>
        <taxon>Ascomycota</taxon>
        <taxon>Pezizomycotina</taxon>
        <taxon>Sordariomycetes</taxon>
        <taxon>Xylariomycetidae</taxon>
        <taxon>Xylariales</taxon>
        <taxon>Xylariaceae</taxon>
        <taxon>Xylaria</taxon>
    </lineage>
</organism>
<keyword evidence="2" id="KW-0472">Membrane</keyword>
<dbReference type="OrthoDB" id="5383338at2759"/>
<keyword evidence="4" id="KW-1185">Reference proteome</keyword>
<evidence type="ECO:0000313" key="3">
    <source>
        <dbReference type="EMBL" id="TRX88347.1"/>
    </source>
</evidence>
<comment type="caution">
    <text evidence="3">The sequence shown here is derived from an EMBL/GenBank/DDBJ whole genome shotgun (WGS) entry which is preliminary data.</text>
</comment>
<evidence type="ECO:0000256" key="2">
    <source>
        <dbReference type="SAM" id="Phobius"/>
    </source>
</evidence>
<feature type="region of interest" description="Disordered" evidence="1">
    <location>
        <begin position="251"/>
        <end position="294"/>
    </location>
</feature>
<gene>
    <name evidence="3" type="ORF">FHL15_010785</name>
</gene>
<reference evidence="4" key="1">
    <citation type="submission" date="2019-06" db="EMBL/GenBank/DDBJ databases">
        <title>Draft genome sequence of the griseofulvin-producing fungus Xylaria cubensis strain G536.</title>
        <authorList>
            <person name="Mead M.E."/>
            <person name="Raja H.A."/>
            <person name="Steenwyk J.L."/>
            <person name="Knowles S.L."/>
            <person name="Oberlies N.H."/>
            <person name="Rokas A."/>
        </authorList>
    </citation>
    <scope>NUCLEOTIDE SEQUENCE [LARGE SCALE GENOMIC DNA]</scope>
    <source>
        <strain evidence="4">G536</strain>
    </source>
</reference>
<proteinExistence type="predicted"/>
<sequence>MQYRCTDGQNHSPVVVGDYLTPPSTAGKRLTDDAAPTMDIASDHHRRQRCLAALTGDYNTSNQSMASNGPSGGFSLFPNPNVSKTPPRKTTTPRPRAATPQSPRGRGPSIDMSPPRNGRRTPEDLADYVIDGTPSIENEIRIAPNNPFYQSQAGPSAYRPISPPPDVPPKDIPPRTATALSGATIVRNPSERSRSSIAKRPWEDMPAAVPEREPAMRSIFPQYDHTLPFDQQNYYPTQTSPTHIPRTVISRQSHVPQQIEPRSPPVRSPLRSPMSAGSQPWPRRQHEPPVIPPVSTTEELRDYWKAANGWKASSVEGRTFCLKMFPEKDTPVYTLTSRTQQPFYHMRFDPTSASAYVTLSRHDPSKPCKDKDPLAASRSSTGLLSAIREAEGKQPWQEAMATTLEEPSRRLPPNDGLVALLYPSAAAKVAIEKPYDVAAVAAAERECARLVWDEDSANYFLVHPAVATPFCITIERSPAWSRTEYAIEHIESPQHLGRLTRDGTGEGWMELDTLVASRIESYYVLDVAAAALLLVAHIDEKNVLVEQFAPPPAALLRDSPTGSRSGSRLSSRILGTVKDKDKEKKKDKKKRGRFEVFELDLESQASSLGGKLYSKESDKEKLPGSTRTIIKLLGFAFKCVIWALTLAFKAAMAIIVGLTKCIGK</sequence>
<feature type="compositionally biased region" description="Low complexity" evidence="1">
    <location>
        <begin position="84"/>
        <end position="100"/>
    </location>
</feature>
<name>A0A553HK71_9PEZI</name>
<dbReference type="Proteomes" id="UP000319160">
    <property type="component" value="Unassembled WGS sequence"/>
</dbReference>
<evidence type="ECO:0008006" key="5">
    <source>
        <dbReference type="Google" id="ProtNLM"/>
    </source>
</evidence>
<protein>
    <recommendedName>
        <fullName evidence="5">Acetylserotonin methytransferase-like protein</fullName>
    </recommendedName>
</protein>
<evidence type="ECO:0000256" key="1">
    <source>
        <dbReference type="SAM" id="MobiDB-lite"/>
    </source>
</evidence>
<dbReference type="AlphaFoldDB" id="A0A553HK71"/>
<evidence type="ECO:0000313" key="4">
    <source>
        <dbReference type="Proteomes" id="UP000319160"/>
    </source>
</evidence>
<accession>A0A553HK71</accession>
<dbReference type="EMBL" id="VFLP01000091">
    <property type="protein sequence ID" value="TRX88347.1"/>
    <property type="molecule type" value="Genomic_DNA"/>
</dbReference>
<keyword evidence="2" id="KW-1133">Transmembrane helix</keyword>
<keyword evidence="2" id="KW-0812">Transmembrane</keyword>
<feature type="transmembrane region" description="Helical" evidence="2">
    <location>
        <begin position="635"/>
        <end position="658"/>
    </location>
</feature>
<feature type="region of interest" description="Disordered" evidence="1">
    <location>
        <begin position="59"/>
        <end position="124"/>
    </location>
</feature>
<dbReference type="STRING" id="2512241.A0A553HK71"/>